<organism evidence="3 4">
    <name type="scientific">Lolium multiflorum</name>
    <name type="common">Italian ryegrass</name>
    <name type="synonym">Lolium perenne subsp. multiflorum</name>
    <dbReference type="NCBI Taxonomy" id="4521"/>
    <lineage>
        <taxon>Eukaryota</taxon>
        <taxon>Viridiplantae</taxon>
        <taxon>Streptophyta</taxon>
        <taxon>Embryophyta</taxon>
        <taxon>Tracheophyta</taxon>
        <taxon>Spermatophyta</taxon>
        <taxon>Magnoliopsida</taxon>
        <taxon>Liliopsida</taxon>
        <taxon>Poales</taxon>
        <taxon>Poaceae</taxon>
        <taxon>BOP clade</taxon>
        <taxon>Pooideae</taxon>
        <taxon>Poodae</taxon>
        <taxon>Poeae</taxon>
        <taxon>Poeae Chloroplast Group 2 (Poeae type)</taxon>
        <taxon>Loliodinae</taxon>
        <taxon>Loliinae</taxon>
        <taxon>Lolium</taxon>
    </lineage>
</organism>
<dbReference type="AlphaFoldDB" id="A0AAD8QUW7"/>
<gene>
    <name evidence="3" type="ORF">QYE76_032142</name>
</gene>
<evidence type="ECO:0000313" key="4">
    <source>
        <dbReference type="Proteomes" id="UP001231189"/>
    </source>
</evidence>
<feature type="region of interest" description="Disordered" evidence="1">
    <location>
        <begin position="520"/>
        <end position="542"/>
    </location>
</feature>
<comment type="caution">
    <text evidence="3">The sequence shown here is derived from an EMBL/GenBank/DDBJ whole genome shotgun (WGS) entry which is preliminary data.</text>
</comment>
<evidence type="ECO:0000256" key="1">
    <source>
        <dbReference type="SAM" id="MobiDB-lite"/>
    </source>
</evidence>
<feature type="compositionally biased region" description="Basic residues" evidence="1">
    <location>
        <begin position="520"/>
        <end position="530"/>
    </location>
</feature>
<dbReference type="PANTHER" id="PTHR33018:SF34">
    <property type="entry name" value="OS02G0472350 PROTEIN"/>
    <property type="match status" value="1"/>
</dbReference>
<feature type="domain" description="DUF8039" evidence="2">
    <location>
        <begin position="416"/>
        <end position="481"/>
    </location>
</feature>
<evidence type="ECO:0000313" key="3">
    <source>
        <dbReference type="EMBL" id="KAK1608469.1"/>
    </source>
</evidence>
<feature type="compositionally biased region" description="Low complexity" evidence="1">
    <location>
        <begin position="87"/>
        <end position="100"/>
    </location>
</feature>
<keyword evidence="4" id="KW-1185">Reference proteome</keyword>
<name>A0AAD8QUW7_LOLMU</name>
<proteinExistence type="predicted"/>
<feature type="region of interest" description="Disordered" evidence="1">
    <location>
        <begin position="87"/>
        <end position="109"/>
    </location>
</feature>
<dbReference type="EMBL" id="JAUUTY010000007">
    <property type="protein sequence ID" value="KAK1608469.1"/>
    <property type="molecule type" value="Genomic_DNA"/>
</dbReference>
<reference evidence="3" key="1">
    <citation type="submission" date="2023-07" db="EMBL/GenBank/DDBJ databases">
        <title>A chromosome-level genome assembly of Lolium multiflorum.</title>
        <authorList>
            <person name="Chen Y."/>
            <person name="Copetti D."/>
            <person name="Kolliker R."/>
            <person name="Studer B."/>
        </authorList>
    </citation>
    <scope>NUCLEOTIDE SEQUENCE</scope>
    <source>
        <strain evidence="3">02402/16</strain>
        <tissue evidence="3">Leaf</tissue>
    </source>
</reference>
<accession>A0AAD8QUW7</accession>
<sequence length="769" mass="85993">MLRQLPSLRRRRVRRHRRRRCRLPPLPSAVAAIVVRLRRPVVVARDPICLVDERARPRASLAAVMATRSPAAARAARPQRRRCLAAARRSFTPSASGSSKKSVKTKRGKTKTLKQGVIYTIDVISPKGKPLEPEEAYTKFINQCGVVVRDSVPITVQEWHEPVKARVGSSFVSKRKKKECWRTLMEHFVLPPEYRKKDEFGNDDPEGRKRRRLVKEFALQKMATAFRTYKKNLAAQYVEKGKTPDFTGQYEKLKDDWPEFVRQKKSEDFKAISDKNKANAAKKQYNHIMGPGGYRLSEPKWQKMEDDLTARGIPLGTEGWDPRAKSWWYGHGGTLDPVTGECTHRDTKFKPTQALIDAMRDAQAGKIKFNRENDQLTKALGNPEHGGRVRGKGAGVSWEEGFSQENDPYSYRSPIGSALPCEPGALHHNNPIQDGYARVTVEAIVQGFEDLEIDIATPEGERRLGDVKRQFILWQKKFIKFPGEAPRPTSPPPTVVVAVAVVVVLHLHLLHVSRRRPPIHLRRVSRRPPRPGRTTKVPEPSLKPLIPRPWELSVEENAAVVAAQHEKWKADCKKKREPEPKPVFSEKEKKWAKSFLSTPSQAAKNLPDDYARELRRQALTFKRNKELAEKQEKKALEEAEKELASKKGGNKLPSSGNKEANSPRPLVKTLAPRLERRSTSSTIEASYLVGAGERAAAVADAREPATDTKTIEASYLVGAGERAAAVADARELATDTKTIEASYLVGAGERAAAVADAREPATDTNGGGS</sequence>
<feature type="region of interest" description="Disordered" evidence="1">
    <location>
        <begin position="570"/>
        <end position="589"/>
    </location>
</feature>
<protein>
    <recommendedName>
        <fullName evidence="2">DUF8039 domain-containing protein</fullName>
    </recommendedName>
</protein>
<dbReference type="Pfam" id="PF26133">
    <property type="entry name" value="DUF8039"/>
    <property type="match status" value="1"/>
</dbReference>
<dbReference type="Proteomes" id="UP001231189">
    <property type="component" value="Unassembled WGS sequence"/>
</dbReference>
<evidence type="ECO:0000259" key="2">
    <source>
        <dbReference type="Pfam" id="PF26133"/>
    </source>
</evidence>
<dbReference type="InterPro" id="IPR058352">
    <property type="entry name" value="DUF8039"/>
</dbReference>
<feature type="region of interest" description="Disordered" evidence="1">
    <location>
        <begin position="630"/>
        <end position="679"/>
    </location>
</feature>
<feature type="compositionally biased region" description="Basic and acidic residues" evidence="1">
    <location>
        <begin position="630"/>
        <end position="645"/>
    </location>
</feature>
<dbReference type="PANTHER" id="PTHR33018">
    <property type="entry name" value="OS10G0338966 PROTEIN-RELATED"/>
    <property type="match status" value="1"/>
</dbReference>